<dbReference type="EMBL" id="NIVC01001481">
    <property type="protein sequence ID" value="PAA67489.1"/>
    <property type="molecule type" value="Genomic_DNA"/>
</dbReference>
<dbReference type="OrthoDB" id="429932at2759"/>
<dbReference type="GO" id="GO:0140664">
    <property type="term" value="F:ATP-dependent DNA damage sensor activity"/>
    <property type="evidence" value="ECO:0007669"/>
    <property type="project" value="InterPro"/>
</dbReference>
<organism evidence="1 3">
    <name type="scientific">Macrostomum lignano</name>
    <dbReference type="NCBI Taxonomy" id="282301"/>
    <lineage>
        <taxon>Eukaryota</taxon>
        <taxon>Metazoa</taxon>
        <taxon>Spiralia</taxon>
        <taxon>Lophotrochozoa</taxon>
        <taxon>Platyhelminthes</taxon>
        <taxon>Rhabditophora</taxon>
        <taxon>Macrostomorpha</taxon>
        <taxon>Macrostomida</taxon>
        <taxon>Macrostomidae</taxon>
        <taxon>Macrostomum</taxon>
    </lineage>
</organism>
<evidence type="ECO:0000313" key="1">
    <source>
        <dbReference type="EMBL" id="PAA58240.1"/>
    </source>
</evidence>
<dbReference type="Gene3D" id="3.30.1540.20">
    <property type="entry name" value="MutL, C-terminal domain, dimerisation subdomain"/>
    <property type="match status" value="1"/>
</dbReference>
<proteinExistence type="predicted"/>
<dbReference type="STRING" id="282301.A0A267E9J0"/>
<dbReference type="PANTHER" id="PTHR10073:SF47">
    <property type="entry name" value="DNA MISMATCH REPAIR PROTEIN MLH3"/>
    <property type="match status" value="1"/>
</dbReference>
<dbReference type="GO" id="GO:0016887">
    <property type="term" value="F:ATP hydrolysis activity"/>
    <property type="evidence" value="ECO:0007669"/>
    <property type="project" value="InterPro"/>
</dbReference>
<evidence type="ECO:0000313" key="2">
    <source>
        <dbReference type="EMBL" id="PAA67489.1"/>
    </source>
</evidence>
<reference evidence="1 3" key="1">
    <citation type="submission" date="2017-06" db="EMBL/GenBank/DDBJ databases">
        <title>A platform for efficient transgenesis in Macrostomum lignano, a flatworm model organism for stem cell research.</title>
        <authorList>
            <person name="Berezikov E."/>
        </authorList>
    </citation>
    <scope>NUCLEOTIDE SEQUENCE [LARGE SCALE GENOMIC DNA]</scope>
    <source>
        <strain evidence="1">DV1</strain>
        <tissue evidence="1">Whole organism</tissue>
    </source>
</reference>
<dbReference type="PANTHER" id="PTHR10073">
    <property type="entry name" value="DNA MISMATCH REPAIR PROTEIN MLH, PMS, MUTL"/>
    <property type="match status" value="1"/>
</dbReference>
<dbReference type="InterPro" id="IPR042120">
    <property type="entry name" value="MutL_C_dimsub"/>
</dbReference>
<dbReference type="InterPro" id="IPR038973">
    <property type="entry name" value="MutL/Mlh/Pms-like"/>
</dbReference>
<dbReference type="InterPro" id="IPR037198">
    <property type="entry name" value="MutL_C_sf"/>
</dbReference>
<gene>
    <name evidence="2" type="ORF">BOX15_Mlig011590g1</name>
    <name evidence="1" type="ORF">BOX15_Mlig028803g1</name>
</gene>
<dbReference type="AlphaFoldDB" id="A0A267E9J0"/>
<evidence type="ECO:0008006" key="4">
    <source>
        <dbReference type="Google" id="ProtNLM"/>
    </source>
</evidence>
<name>A0A267E9J0_9PLAT</name>
<keyword evidence="3" id="KW-1185">Reference proteome</keyword>
<dbReference type="Proteomes" id="UP000215902">
    <property type="component" value="Unassembled WGS sequence"/>
</dbReference>
<dbReference type="EMBL" id="NIVC01002395">
    <property type="protein sequence ID" value="PAA58240.1"/>
    <property type="molecule type" value="Genomic_DNA"/>
</dbReference>
<evidence type="ECO:0000313" key="3">
    <source>
        <dbReference type="Proteomes" id="UP000215902"/>
    </source>
</evidence>
<dbReference type="GO" id="GO:0032300">
    <property type="term" value="C:mismatch repair complex"/>
    <property type="evidence" value="ECO:0007669"/>
    <property type="project" value="InterPro"/>
</dbReference>
<protein>
    <recommendedName>
        <fullName evidence="4">MutL_C domain-containing protein</fullName>
    </recommendedName>
</protein>
<dbReference type="GO" id="GO:0006298">
    <property type="term" value="P:mismatch repair"/>
    <property type="evidence" value="ECO:0007669"/>
    <property type="project" value="InterPro"/>
</dbReference>
<comment type="caution">
    <text evidence="1">The sequence shown here is derived from an EMBL/GenBank/DDBJ whole genome shotgun (WGS) entry which is preliminary data.</text>
</comment>
<sequence>VCVASSDLPACQAIGQWDAKVIMAVCRPHHQLQQPRHLLLVAFDQHAVHERVLLEHLAKRWSRHPRRRQCSRARLQSASCRAAIRFGDILRRRECAELLSLLRHCSAPFQCAHGRQAVWPIARLNPLIDEGKGDAADYILEALRSAVPTPAPISDSVSGPSSEQRAFSSTFLSDRELPSLAVDFKVCSDIF</sequence>
<accession>A0A267E9J0</accession>
<feature type="non-terminal residue" evidence="1">
    <location>
        <position position="1"/>
    </location>
</feature>
<dbReference type="SUPFAM" id="SSF118116">
    <property type="entry name" value="DNA mismatch repair protein MutL"/>
    <property type="match status" value="1"/>
</dbReference>